<dbReference type="RefSeq" id="WP_138236657.1">
    <property type="nucleotide sequence ID" value="NZ_CP185860.1"/>
</dbReference>
<gene>
    <name evidence="3" type="ORF">FDY93_15425</name>
</gene>
<keyword evidence="2" id="KW-0732">Signal</keyword>
<sequence>MKPRLYSAVLLAAVLAGGAQAADHAMEHVEVIGYPAPKMAEQVAEGKIDAAQLAKQQRQELLQHLQKSLRKQLAAVRREDAIAGEETAARESPHQQQGQLVPAGAESVPVKLEQPPKLEQKAGERQPAQEAEGVDAQQEPS</sequence>
<protein>
    <submittedName>
        <fullName evidence="3">Uncharacterized protein</fullName>
    </submittedName>
</protein>
<evidence type="ECO:0000256" key="2">
    <source>
        <dbReference type="SAM" id="SignalP"/>
    </source>
</evidence>
<comment type="caution">
    <text evidence="3">The sequence shown here is derived from an EMBL/GenBank/DDBJ whole genome shotgun (WGS) entry which is preliminary data.</text>
</comment>
<dbReference type="Proteomes" id="UP000306791">
    <property type="component" value="Unassembled WGS sequence"/>
</dbReference>
<feature type="signal peptide" evidence="2">
    <location>
        <begin position="1"/>
        <end position="21"/>
    </location>
</feature>
<feature type="compositionally biased region" description="Basic and acidic residues" evidence="1">
    <location>
        <begin position="84"/>
        <end position="93"/>
    </location>
</feature>
<keyword evidence="4" id="KW-1185">Reference proteome</keyword>
<feature type="compositionally biased region" description="Basic and acidic residues" evidence="1">
    <location>
        <begin position="114"/>
        <end position="124"/>
    </location>
</feature>
<organism evidence="3 4">
    <name type="scientific">Microbulbifer harenosus</name>
    <dbReference type="NCBI Taxonomy" id="2576840"/>
    <lineage>
        <taxon>Bacteria</taxon>
        <taxon>Pseudomonadati</taxon>
        <taxon>Pseudomonadota</taxon>
        <taxon>Gammaproteobacteria</taxon>
        <taxon>Cellvibrionales</taxon>
        <taxon>Microbulbiferaceae</taxon>
        <taxon>Microbulbifer</taxon>
    </lineage>
</organism>
<evidence type="ECO:0000313" key="3">
    <source>
        <dbReference type="EMBL" id="TLM75685.1"/>
    </source>
</evidence>
<evidence type="ECO:0000256" key="1">
    <source>
        <dbReference type="SAM" id="MobiDB-lite"/>
    </source>
</evidence>
<feature type="region of interest" description="Disordered" evidence="1">
    <location>
        <begin position="84"/>
        <end position="141"/>
    </location>
</feature>
<reference evidence="3 4" key="1">
    <citation type="submission" date="2019-05" db="EMBL/GenBank/DDBJ databases">
        <title>Microbulbifer harenosus sp. nov., an alginate-degrading bacterium isolated from coastal sand.</title>
        <authorList>
            <person name="Huang H."/>
            <person name="Mo K."/>
            <person name="Bao S."/>
        </authorList>
    </citation>
    <scope>NUCLEOTIDE SEQUENCE [LARGE SCALE GENOMIC DNA]</scope>
    <source>
        <strain evidence="3 4">HB161719</strain>
    </source>
</reference>
<dbReference type="EMBL" id="VANI01000016">
    <property type="protein sequence ID" value="TLM75685.1"/>
    <property type="molecule type" value="Genomic_DNA"/>
</dbReference>
<accession>A0ABY2UF35</accession>
<proteinExistence type="predicted"/>
<evidence type="ECO:0000313" key="4">
    <source>
        <dbReference type="Proteomes" id="UP000306791"/>
    </source>
</evidence>
<name>A0ABY2UF35_9GAMM</name>
<feature type="chain" id="PRO_5046210193" evidence="2">
    <location>
        <begin position="22"/>
        <end position="141"/>
    </location>
</feature>